<evidence type="ECO:0000313" key="15">
    <source>
        <dbReference type="Proteomes" id="UP000324897"/>
    </source>
</evidence>
<evidence type="ECO:0000256" key="5">
    <source>
        <dbReference type="ARBA" id="ARBA00022729"/>
    </source>
</evidence>
<feature type="compositionally biased region" description="Basic and acidic residues" evidence="12">
    <location>
        <begin position="1"/>
        <end position="15"/>
    </location>
</feature>
<comment type="function">
    <text evidence="11">Multicopper oxidase that may play a role in the maintenance of inorganic phosphate homeostasis.</text>
</comment>
<keyword evidence="7" id="KW-0560">Oxidoreductase</keyword>
<evidence type="ECO:0000256" key="4">
    <source>
        <dbReference type="ARBA" id="ARBA00022723"/>
    </source>
</evidence>
<dbReference type="EMBL" id="RWGY01000026">
    <property type="protein sequence ID" value="TVU22124.1"/>
    <property type="molecule type" value="Genomic_DNA"/>
</dbReference>
<comment type="similarity">
    <text evidence="3">Belongs to the multicopper oxidase family.</text>
</comment>
<dbReference type="InterPro" id="IPR011706">
    <property type="entry name" value="Cu-oxidase_C"/>
</dbReference>
<dbReference type="PANTHER" id="PTHR48461:SF1">
    <property type="entry name" value="MULTICOPPER OXIDASE LPR1-LIKE"/>
    <property type="match status" value="1"/>
</dbReference>
<evidence type="ECO:0000256" key="3">
    <source>
        <dbReference type="ARBA" id="ARBA00010609"/>
    </source>
</evidence>
<keyword evidence="6" id="KW-0256">Endoplasmic reticulum</keyword>
<protein>
    <recommendedName>
        <fullName evidence="13">Plastocyanin-like domain-containing protein</fullName>
    </recommendedName>
</protein>
<sequence length="211" mass="24248">MKFVIEKSPENEHDPSSVPATLMPHYPRPDAREASVTRRITMYEYTKNGTDEPTHLYLNARSYMDPVTETPKEGATEVWDVINLTDDNHPLHVHLAVFAVLEQRSLRRLDAFKACMVRRNDADACGLQRHLAGARRHVAPRQERGWKNVFKVRPGAVTRLLVRFKPLHAASAPEAETRFPFDVTTGPGYVYHCHILDHEDNEMMRPMKVVR</sequence>
<evidence type="ECO:0000256" key="8">
    <source>
        <dbReference type="ARBA" id="ARBA00023008"/>
    </source>
</evidence>
<keyword evidence="8" id="KW-0186">Copper</keyword>
<accession>A0A5J9UFB8</accession>
<feature type="domain" description="Plastocyanin-like" evidence="13">
    <location>
        <begin position="48"/>
        <end position="209"/>
    </location>
</feature>
<dbReference type="Gene3D" id="2.60.40.420">
    <property type="entry name" value="Cupredoxins - blue copper proteins"/>
    <property type="match status" value="1"/>
</dbReference>
<comment type="caution">
    <text evidence="14">The sequence shown here is derived from an EMBL/GenBank/DDBJ whole genome shotgun (WGS) entry which is preliminary data.</text>
</comment>
<evidence type="ECO:0000256" key="12">
    <source>
        <dbReference type="SAM" id="MobiDB-lite"/>
    </source>
</evidence>
<dbReference type="GO" id="GO:0016036">
    <property type="term" value="P:cellular response to phosphate starvation"/>
    <property type="evidence" value="ECO:0007669"/>
    <property type="project" value="InterPro"/>
</dbReference>
<keyword evidence="9" id="KW-0472">Membrane</keyword>
<comment type="subcellular location">
    <subcellularLocation>
        <location evidence="2">Endoplasmic reticulum membrane</location>
        <topology evidence="2">Peripheral membrane protein</topology>
    </subcellularLocation>
</comment>
<keyword evidence="10" id="KW-0325">Glycoprotein</keyword>
<dbReference type="GO" id="GO:0005507">
    <property type="term" value="F:copper ion binding"/>
    <property type="evidence" value="ECO:0007669"/>
    <property type="project" value="InterPro"/>
</dbReference>
<feature type="region of interest" description="Disordered" evidence="12">
    <location>
        <begin position="1"/>
        <end position="28"/>
    </location>
</feature>
<evidence type="ECO:0000256" key="11">
    <source>
        <dbReference type="ARBA" id="ARBA00037077"/>
    </source>
</evidence>
<evidence type="ECO:0000259" key="13">
    <source>
        <dbReference type="Pfam" id="PF07731"/>
    </source>
</evidence>
<dbReference type="FunFam" id="2.60.40.420:FF:000081">
    <property type="entry name" value="Spore coat protein A"/>
    <property type="match status" value="1"/>
</dbReference>
<proteinExistence type="inferred from homology"/>
<comment type="cofactor">
    <cofactor evidence="1">
        <name>Cu cation</name>
        <dbReference type="ChEBI" id="CHEBI:23378"/>
    </cofactor>
</comment>
<dbReference type="Pfam" id="PF07731">
    <property type="entry name" value="Cu-oxidase_2"/>
    <property type="match status" value="1"/>
</dbReference>
<dbReference type="GO" id="GO:0016491">
    <property type="term" value="F:oxidoreductase activity"/>
    <property type="evidence" value="ECO:0007669"/>
    <property type="project" value="UniProtKB-KW"/>
</dbReference>
<evidence type="ECO:0000256" key="9">
    <source>
        <dbReference type="ARBA" id="ARBA00023136"/>
    </source>
</evidence>
<evidence type="ECO:0000256" key="2">
    <source>
        <dbReference type="ARBA" id="ARBA00004406"/>
    </source>
</evidence>
<dbReference type="Proteomes" id="UP000324897">
    <property type="component" value="Unassembled WGS sequence"/>
</dbReference>
<organism evidence="14 15">
    <name type="scientific">Eragrostis curvula</name>
    <name type="common">weeping love grass</name>
    <dbReference type="NCBI Taxonomy" id="38414"/>
    <lineage>
        <taxon>Eukaryota</taxon>
        <taxon>Viridiplantae</taxon>
        <taxon>Streptophyta</taxon>
        <taxon>Embryophyta</taxon>
        <taxon>Tracheophyta</taxon>
        <taxon>Spermatophyta</taxon>
        <taxon>Magnoliopsida</taxon>
        <taxon>Liliopsida</taxon>
        <taxon>Poales</taxon>
        <taxon>Poaceae</taxon>
        <taxon>PACMAD clade</taxon>
        <taxon>Chloridoideae</taxon>
        <taxon>Eragrostideae</taxon>
        <taxon>Eragrostidinae</taxon>
        <taxon>Eragrostis</taxon>
    </lineage>
</organism>
<keyword evidence="4" id="KW-0479">Metal-binding</keyword>
<name>A0A5J9UFB8_9POAL</name>
<dbReference type="AlphaFoldDB" id="A0A5J9UFB8"/>
<dbReference type="SUPFAM" id="SSF49503">
    <property type="entry name" value="Cupredoxins"/>
    <property type="match status" value="1"/>
</dbReference>
<evidence type="ECO:0000256" key="7">
    <source>
        <dbReference type="ARBA" id="ARBA00023002"/>
    </source>
</evidence>
<dbReference type="InterPro" id="IPR052152">
    <property type="entry name" value="LPR1/LPR2"/>
</dbReference>
<evidence type="ECO:0000256" key="6">
    <source>
        <dbReference type="ARBA" id="ARBA00022824"/>
    </source>
</evidence>
<evidence type="ECO:0000256" key="10">
    <source>
        <dbReference type="ARBA" id="ARBA00023180"/>
    </source>
</evidence>
<dbReference type="InterPro" id="IPR008972">
    <property type="entry name" value="Cupredoxin"/>
</dbReference>
<evidence type="ECO:0000313" key="14">
    <source>
        <dbReference type="EMBL" id="TVU22124.1"/>
    </source>
</evidence>
<dbReference type="PANTHER" id="PTHR48461">
    <property type="entry name" value="MULTICOPPER OXIDASE LPR1-LIKE"/>
    <property type="match status" value="1"/>
</dbReference>
<dbReference type="OrthoDB" id="262547at2759"/>
<reference evidence="14 15" key="1">
    <citation type="journal article" date="2019" name="Sci. Rep.">
        <title>A high-quality genome of Eragrostis curvula grass provides insights into Poaceae evolution and supports new strategies to enhance forage quality.</title>
        <authorList>
            <person name="Carballo J."/>
            <person name="Santos B.A.C.M."/>
            <person name="Zappacosta D."/>
            <person name="Garbus I."/>
            <person name="Selva J.P."/>
            <person name="Gallo C.A."/>
            <person name="Diaz A."/>
            <person name="Albertini E."/>
            <person name="Caccamo M."/>
            <person name="Echenique V."/>
        </authorList>
    </citation>
    <scope>NUCLEOTIDE SEQUENCE [LARGE SCALE GENOMIC DNA]</scope>
    <source>
        <strain evidence="15">cv. Victoria</strain>
        <tissue evidence="14">Leaf</tissue>
    </source>
</reference>
<gene>
    <name evidence="14" type="ORF">EJB05_31806</name>
</gene>
<evidence type="ECO:0000256" key="1">
    <source>
        <dbReference type="ARBA" id="ARBA00001935"/>
    </source>
</evidence>
<dbReference type="Gramene" id="TVU22124">
    <property type="protein sequence ID" value="TVU22124"/>
    <property type="gene ID" value="EJB05_31806"/>
</dbReference>
<keyword evidence="15" id="KW-1185">Reference proteome</keyword>
<dbReference type="GO" id="GO:0005789">
    <property type="term" value="C:endoplasmic reticulum membrane"/>
    <property type="evidence" value="ECO:0007669"/>
    <property type="project" value="UniProtKB-SubCell"/>
</dbReference>
<keyword evidence="5" id="KW-0732">Signal</keyword>